<dbReference type="InterPro" id="IPR030922">
    <property type="entry name" value="LptF"/>
</dbReference>
<evidence type="ECO:0000256" key="4">
    <source>
        <dbReference type="ARBA" id="ARBA00022989"/>
    </source>
</evidence>
<feature type="transmembrane region" description="Helical" evidence="6">
    <location>
        <begin position="12"/>
        <end position="30"/>
    </location>
</feature>
<proteinExistence type="predicted"/>
<evidence type="ECO:0000256" key="6">
    <source>
        <dbReference type="SAM" id="Phobius"/>
    </source>
</evidence>
<dbReference type="KEGG" id="gso:PH603_11820"/>
<dbReference type="PANTHER" id="PTHR33529:SF2">
    <property type="entry name" value="LIPOPOLYSACCHARIDE EXPORT SYSTEM PERMEASE PROTEIN LPTG"/>
    <property type="match status" value="1"/>
</dbReference>
<evidence type="ECO:0000256" key="5">
    <source>
        <dbReference type="ARBA" id="ARBA00023136"/>
    </source>
</evidence>
<protein>
    <submittedName>
        <fullName evidence="7">LPS export ABC transporter permease LptF</fullName>
    </submittedName>
</protein>
<name>A0AAF0BKQ4_9PROT</name>
<dbReference type="GO" id="GO:0015920">
    <property type="term" value="P:lipopolysaccharide transport"/>
    <property type="evidence" value="ECO:0007669"/>
    <property type="project" value="TreeGrafter"/>
</dbReference>
<dbReference type="PANTHER" id="PTHR33529">
    <property type="entry name" value="SLR0882 PROTEIN-RELATED"/>
    <property type="match status" value="1"/>
</dbReference>
<reference evidence="7" key="1">
    <citation type="submission" date="2023-01" db="EMBL/GenBank/DDBJ databases">
        <title>The genome sequence of Kordiimonadaceae bacterium 6D33.</title>
        <authorList>
            <person name="Liu Y."/>
        </authorList>
    </citation>
    <scope>NUCLEOTIDE SEQUENCE</scope>
    <source>
        <strain evidence="7">6D33</strain>
    </source>
</reference>
<dbReference type="NCBIfam" id="TIGR04407">
    <property type="entry name" value="LptF_YjgP"/>
    <property type="match status" value="1"/>
</dbReference>
<keyword evidence="4 6" id="KW-1133">Transmembrane helix</keyword>
<organism evidence="7 8">
    <name type="scientific">Gimibacter soli</name>
    <dbReference type="NCBI Taxonomy" id="3024400"/>
    <lineage>
        <taxon>Bacteria</taxon>
        <taxon>Pseudomonadati</taxon>
        <taxon>Pseudomonadota</taxon>
        <taxon>Alphaproteobacteria</taxon>
        <taxon>Kordiimonadales</taxon>
        <taxon>Temperatibacteraceae</taxon>
        <taxon>Gimibacter</taxon>
    </lineage>
</organism>
<comment type="subcellular location">
    <subcellularLocation>
        <location evidence="1">Cell membrane</location>
        <topology evidence="1">Multi-pass membrane protein</topology>
    </subcellularLocation>
</comment>
<keyword evidence="3 6" id="KW-0812">Transmembrane</keyword>
<gene>
    <name evidence="7" type="primary">lptF</name>
    <name evidence="7" type="ORF">PH603_11820</name>
</gene>
<dbReference type="EMBL" id="CP116805">
    <property type="protein sequence ID" value="WCL53222.1"/>
    <property type="molecule type" value="Genomic_DNA"/>
</dbReference>
<keyword evidence="8" id="KW-1185">Reference proteome</keyword>
<evidence type="ECO:0000256" key="2">
    <source>
        <dbReference type="ARBA" id="ARBA00022475"/>
    </source>
</evidence>
<evidence type="ECO:0000313" key="8">
    <source>
        <dbReference type="Proteomes" id="UP001217500"/>
    </source>
</evidence>
<dbReference type="Proteomes" id="UP001217500">
    <property type="component" value="Chromosome"/>
</dbReference>
<dbReference type="RefSeq" id="WP_289502734.1">
    <property type="nucleotide sequence ID" value="NZ_CP116805.1"/>
</dbReference>
<evidence type="ECO:0000313" key="7">
    <source>
        <dbReference type="EMBL" id="WCL53222.1"/>
    </source>
</evidence>
<keyword evidence="2" id="KW-1003">Cell membrane</keyword>
<feature type="transmembrane region" description="Helical" evidence="6">
    <location>
        <begin position="101"/>
        <end position="122"/>
    </location>
</feature>
<evidence type="ECO:0000256" key="1">
    <source>
        <dbReference type="ARBA" id="ARBA00004651"/>
    </source>
</evidence>
<keyword evidence="5 6" id="KW-0472">Membrane</keyword>
<feature type="transmembrane region" description="Helical" evidence="6">
    <location>
        <begin position="344"/>
        <end position="362"/>
    </location>
</feature>
<feature type="transmembrane region" description="Helical" evidence="6">
    <location>
        <begin position="281"/>
        <end position="300"/>
    </location>
</feature>
<feature type="transmembrane region" description="Helical" evidence="6">
    <location>
        <begin position="306"/>
        <end position="323"/>
    </location>
</feature>
<dbReference type="Pfam" id="PF03739">
    <property type="entry name" value="LptF_LptG"/>
    <property type="match status" value="1"/>
</dbReference>
<dbReference type="GO" id="GO:0043190">
    <property type="term" value="C:ATP-binding cassette (ABC) transporter complex"/>
    <property type="evidence" value="ECO:0007669"/>
    <property type="project" value="InterPro"/>
</dbReference>
<sequence length="396" mass="44313">MLTLLDRYVLRLVMTPLMTTLGIAALLLILERMLRLFDFVVNEGGPVGVVFEMLANLTPHYMGLALPIGLFLGILVAFRNLSLSSELDALQTNGVGLGRLLRPVLMLALLLMAVNVALVGWVQPHSRYAYRGLVYDLRSGALGASIRVGEFVEIGDDTVLRIEESHNQGSDLRGIFVERRDSRGSIAVSADRGGFFATSDEQTVMLRLYDGMLIDLNENQMKPRVLSFDQQDLTFRLPTGSTFRDRLGEELEMTLPELYRHQHDSSLPPESRQRMEANFHWRLMHSLTFLVLPLLAVPMGITNKRATKATGFVVGLTLVIVYNELMEAMETLIISGHSPFTTMWLLFAGFTILSLYLFRVAAYKVGGDPLAWVNGIWSSIKTPLIRTTRRLIGVKD</sequence>
<dbReference type="GO" id="GO:0055085">
    <property type="term" value="P:transmembrane transport"/>
    <property type="evidence" value="ECO:0007669"/>
    <property type="project" value="InterPro"/>
</dbReference>
<evidence type="ECO:0000256" key="3">
    <source>
        <dbReference type="ARBA" id="ARBA00022692"/>
    </source>
</evidence>
<dbReference type="InterPro" id="IPR005495">
    <property type="entry name" value="LptG/LptF_permease"/>
</dbReference>
<feature type="transmembrane region" description="Helical" evidence="6">
    <location>
        <begin position="61"/>
        <end position="81"/>
    </location>
</feature>
<accession>A0AAF0BKQ4</accession>
<dbReference type="AlphaFoldDB" id="A0AAF0BKQ4"/>